<dbReference type="EMBL" id="JAHQIW010004423">
    <property type="protein sequence ID" value="KAJ1362331.1"/>
    <property type="molecule type" value="Genomic_DNA"/>
</dbReference>
<organism evidence="2 3">
    <name type="scientific">Parelaphostrongylus tenuis</name>
    <name type="common">Meningeal worm</name>
    <dbReference type="NCBI Taxonomy" id="148309"/>
    <lineage>
        <taxon>Eukaryota</taxon>
        <taxon>Metazoa</taxon>
        <taxon>Ecdysozoa</taxon>
        <taxon>Nematoda</taxon>
        <taxon>Chromadorea</taxon>
        <taxon>Rhabditida</taxon>
        <taxon>Rhabditina</taxon>
        <taxon>Rhabditomorpha</taxon>
        <taxon>Strongyloidea</taxon>
        <taxon>Metastrongylidae</taxon>
        <taxon>Parelaphostrongylus</taxon>
    </lineage>
</organism>
<name>A0AAD5N535_PARTN</name>
<sequence length="391" mass="43701">MLEGALENVVKLRFTNADELESPEKQSIQAPSSSPDEQRSIAGDEEWKVYDNRGKVLEEFSHQLTQDLISGAESNASRQCSTSVNEYMKQDSLNDVTTEPEVDYQSDLREKLDILAGESRERRFSVDEEGQLEVTDEGKHKEDTCVDDHEIEEAASHLADDALKAAFEPHEDAKTLTSTSESNVYHTATERSKDDQYESCVTSQGTYDSAQEWTSQESDYTTATSGATSRLSGTDERQGSVTPLAILSPVDSDRQFTANQDFDDVVPVIRHFVIDDTARSTPDVPLQVTIEEEEEETENILPTSPGGVLLAPRTDPGRPSSPVPPSREGDEYENFFLTLKRTEEKDIAKRVDDEKAKEMKSAETESRAAVVERNYILVSTPMYHQKVMLTQ</sequence>
<evidence type="ECO:0000256" key="1">
    <source>
        <dbReference type="SAM" id="MobiDB-lite"/>
    </source>
</evidence>
<comment type="caution">
    <text evidence="2">The sequence shown here is derived from an EMBL/GenBank/DDBJ whole genome shotgun (WGS) entry which is preliminary data.</text>
</comment>
<protein>
    <submittedName>
        <fullName evidence="2">Uncharacterized protein</fullName>
    </submittedName>
</protein>
<feature type="region of interest" description="Disordered" evidence="1">
    <location>
        <begin position="171"/>
        <end position="240"/>
    </location>
</feature>
<keyword evidence="3" id="KW-1185">Reference proteome</keyword>
<feature type="compositionally biased region" description="Polar residues" evidence="1">
    <location>
        <begin position="199"/>
        <end position="232"/>
    </location>
</feature>
<accession>A0AAD5N535</accession>
<evidence type="ECO:0000313" key="2">
    <source>
        <dbReference type="EMBL" id="KAJ1362331.1"/>
    </source>
</evidence>
<gene>
    <name evidence="2" type="ORF">KIN20_021854</name>
</gene>
<reference evidence="2" key="1">
    <citation type="submission" date="2021-06" db="EMBL/GenBank/DDBJ databases">
        <title>Parelaphostrongylus tenuis whole genome reference sequence.</title>
        <authorList>
            <person name="Garwood T.J."/>
            <person name="Larsen P.A."/>
            <person name="Fountain-Jones N.M."/>
            <person name="Garbe J.R."/>
            <person name="Macchietto M.G."/>
            <person name="Kania S.A."/>
            <person name="Gerhold R.W."/>
            <person name="Richards J.E."/>
            <person name="Wolf T.M."/>
        </authorList>
    </citation>
    <scope>NUCLEOTIDE SEQUENCE</scope>
    <source>
        <strain evidence="2">MNPRO001-30</strain>
        <tissue evidence="2">Meninges</tissue>
    </source>
</reference>
<proteinExistence type="predicted"/>
<evidence type="ECO:0000313" key="3">
    <source>
        <dbReference type="Proteomes" id="UP001196413"/>
    </source>
</evidence>
<dbReference type="Proteomes" id="UP001196413">
    <property type="component" value="Unassembled WGS sequence"/>
</dbReference>
<dbReference type="AlphaFoldDB" id="A0AAD5N535"/>
<feature type="compositionally biased region" description="Polar residues" evidence="1">
    <location>
        <begin position="175"/>
        <end position="186"/>
    </location>
</feature>
<feature type="region of interest" description="Disordered" evidence="1">
    <location>
        <begin position="15"/>
        <end position="44"/>
    </location>
</feature>
<feature type="compositionally biased region" description="Polar residues" evidence="1">
    <location>
        <begin position="25"/>
        <end position="35"/>
    </location>
</feature>
<feature type="region of interest" description="Disordered" evidence="1">
    <location>
        <begin position="292"/>
        <end position="330"/>
    </location>
</feature>